<protein>
    <submittedName>
        <fullName evidence="3">Transposase family protein</fullName>
    </submittedName>
</protein>
<feature type="domain" description="Insertion element IS150 protein InsJ-like helix-turn-helix" evidence="2">
    <location>
        <begin position="23"/>
        <end position="59"/>
    </location>
</feature>
<dbReference type="KEGG" id="cnr:EB819_10680"/>
<evidence type="ECO:0000313" key="3">
    <source>
        <dbReference type="EMBL" id="OEL11118.1"/>
    </source>
</evidence>
<keyword evidence="1" id="KW-0175">Coiled coil</keyword>
<dbReference type="KEGG" id="cnr:EB819_02395"/>
<dbReference type="PATRIC" id="fig|237258.4.peg.2579"/>
<dbReference type="InterPro" id="IPR010921">
    <property type="entry name" value="Trp_repressor/repl_initiator"/>
</dbReference>
<dbReference type="KEGG" id="cnr:EB819_08305"/>
<reference evidence="3 4" key="1">
    <citation type="submission" date="2016-09" db="EMBL/GenBank/DDBJ databases">
        <authorList>
            <person name="Capua I."/>
            <person name="De Benedictis P."/>
            <person name="Joannis T."/>
            <person name="Lombin L.H."/>
            <person name="Cattoli G."/>
        </authorList>
    </citation>
    <scope>NUCLEOTIDE SEQUENCE [LARGE SCALE GENOMIC DNA]</scope>
    <source>
        <strain evidence="3 4">NRS-1</strain>
    </source>
</reference>
<evidence type="ECO:0000259" key="2">
    <source>
        <dbReference type="Pfam" id="PF13518"/>
    </source>
</evidence>
<dbReference type="Proteomes" id="UP000095601">
    <property type="component" value="Unassembled WGS sequence"/>
</dbReference>
<gene>
    <name evidence="3" type="ORF">BHF72_2419</name>
</gene>
<dbReference type="GO" id="GO:0043565">
    <property type="term" value="F:sequence-specific DNA binding"/>
    <property type="evidence" value="ECO:0007669"/>
    <property type="project" value="InterPro"/>
</dbReference>
<sequence>MQSKEERFLARESKQSHYDKRLKKQIVQEVESGLPRKEAIRLYNLGQSTLDSWMRDFGSPNYLENLKRRTYTGLEKRTIVTAIEQGLLTIQEAKIAYNIKTDKVIRNWITQYKSEKVELCIGNSSIMGNKTTPRKEPEKESLEKALKEAELKIKALNTLIDVAEEQLKIDIRKKSGAKQS</sequence>
<dbReference type="Gene3D" id="1.10.10.10">
    <property type="entry name" value="Winged helix-like DNA-binding domain superfamily/Winged helix DNA-binding domain"/>
    <property type="match status" value="2"/>
</dbReference>
<keyword evidence="4" id="KW-1185">Reference proteome</keyword>
<name>A0A1E5UE73_9FLAO</name>
<feature type="coiled-coil region" evidence="1">
    <location>
        <begin position="139"/>
        <end position="166"/>
    </location>
</feature>
<accession>A0A1E5UE73</accession>
<dbReference type="InterPro" id="IPR055247">
    <property type="entry name" value="InsJ-like_HTH"/>
</dbReference>
<organism evidence="3 4">
    <name type="scientific">Cloacibacterium normanense</name>
    <dbReference type="NCBI Taxonomy" id="237258"/>
    <lineage>
        <taxon>Bacteria</taxon>
        <taxon>Pseudomonadati</taxon>
        <taxon>Bacteroidota</taxon>
        <taxon>Flavobacteriia</taxon>
        <taxon>Flavobacteriales</taxon>
        <taxon>Weeksellaceae</taxon>
    </lineage>
</organism>
<dbReference type="SUPFAM" id="SSF48295">
    <property type="entry name" value="TrpR-like"/>
    <property type="match status" value="2"/>
</dbReference>
<evidence type="ECO:0000313" key="4">
    <source>
        <dbReference type="Proteomes" id="UP000095601"/>
    </source>
</evidence>
<dbReference type="EMBL" id="MKGI01000054">
    <property type="protein sequence ID" value="OEL11118.1"/>
    <property type="molecule type" value="Genomic_DNA"/>
</dbReference>
<dbReference type="KEGG" id="cnr:EB819_06985"/>
<evidence type="ECO:0000256" key="1">
    <source>
        <dbReference type="SAM" id="Coils"/>
    </source>
</evidence>
<dbReference type="InterPro" id="IPR036388">
    <property type="entry name" value="WH-like_DNA-bd_sf"/>
</dbReference>
<proteinExistence type="predicted"/>
<comment type="caution">
    <text evidence="3">The sequence shown here is derived from an EMBL/GenBank/DDBJ whole genome shotgun (WGS) entry which is preliminary data.</text>
</comment>
<dbReference type="RefSeq" id="WP_083250170.1">
    <property type="nucleotide sequence ID" value="NZ_CP034157.1"/>
</dbReference>
<dbReference type="AlphaFoldDB" id="A0A1E5UE73"/>
<dbReference type="KEGG" id="cnr:EB819_04720"/>
<dbReference type="Pfam" id="PF13518">
    <property type="entry name" value="HTH_28"/>
    <property type="match status" value="1"/>
</dbReference>